<evidence type="ECO:0000313" key="17">
    <source>
        <dbReference type="EMBL" id="SHM96708.1"/>
    </source>
</evidence>
<dbReference type="Pfam" id="PF02559">
    <property type="entry name" value="CarD_TRCF_RID"/>
    <property type="match status" value="1"/>
</dbReference>
<dbReference type="PANTHER" id="PTHR47964:SF1">
    <property type="entry name" value="ATP-DEPENDENT DNA HELICASE HOMOLOG RECG, CHLOROPLASTIC"/>
    <property type="match status" value="1"/>
</dbReference>
<proteinExistence type="inferred from homology"/>
<dbReference type="FunFam" id="3.40.50.300:FF:000300">
    <property type="entry name" value="Transcription-repair-coupling factor"/>
    <property type="match status" value="1"/>
</dbReference>
<organism evidence="17 18">
    <name type="scientific">Halomonas cupida</name>
    <dbReference type="NCBI Taxonomy" id="44933"/>
    <lineage>
        <taxon>Bacteria</taxon>
        <taxon>Pseudomonadati</taxon>
        <taxon>Pseudomonadota</taxon>
        <taxon>Gammaproteobacteria</taxon>
        <taxon>Oceanospirillales</taxon>
        <taxon>Halomonadaceae</taxon>
        <taxon>Halomonas</taxon>
    </lineage>
</organism>
<comment type="similarity">
    <text evidence="11 13">In the C-terminal section; belongs to the helicase family. RecG subfamily.</text>
</comment>
<dbReference type="SMART" id="SM00490">
    <property type="entry name" value="HELICc"/>
    <property type="match status" value="1"/>
</dbReference>
<dbReference type="HAMAP" id="MF_00969">
    <property type="entry name" value="TRCF"/>
    <property type="match status" value="1"/>
</dbReference>
<keyword evidence="4 13" id="KW-0227">DNA damage</keyword>
<dbReference type="NCBIfam" id="TIGR00580">
    <property type="entry name" value="mfd"/>
    <property type="match status" value="1"/>
</dbReference>
<dbReference type="Pfam" id="PF21132">
    <property type="entry name" value="MFD_D3"/>
    <property type="match status" value="1"/>
</dbReference>
<dbReference type="SMART" id="SM00982">
    <property type="entry name" value="TRCF"/>
    <property type="match status" value="1"/>
</dbReference>
<accession>A0A1M7MZT8</accession>
<evidence type="ECO:0000256" key="8">
    <source>
        <dbReference type="ARBA" id="ARBA00023125"/>
    </source>
</evidence>
<evidence type="ECO:0000256" key="2">
    <source>
        <dbReference type="ARBA" id="ARBA00022490"/>
    </source>
</evidence>
<evidence type="ECO:0000313" key="16">
    <source>
        <dbReference type="EMBL" id="GEN25818.1"/>
    </source>
</evidence>
<dbReference type="PROSITE" id="PS51194">
    <property type="entry name" value="HELICASE_CTER"/>
    <property type="match status" value="1"/>
</dbReference>
<dbReference type="InterPro" id="IPR048635">
    <property type="entry name" value="MFD_D3"/>
</dbReference>
<dbReference type="STRING" id="44933.SAMN05660971_04414"/>
<dbReference type="SMART" id="SM00487">
    <property type="entry name" value="DEXDc"/>
    <property type="match status" value="1"/>
</dbReference>
<evidence type="ECO:0000256" key="13">
    <source>
        <dbReference type="HAMAP-Rule" id="MF_00969"/>
    </source>
</evidence>
<reference evidence="16 19" key="2">
    <citation type="submission" date="2019-07" db="EMBL/GenBank/DDBJ databases">
        <title>Whole genome shotgun sequence of Halomonas cupida NBRC 102219.</title>
        <authorList>
            <person name="Hosoyama A."/>
            <person name="Uohara A."/>
            <person name="Ohji S."/>
            <person name="Ichikawa N."/>
        </authorList>
    </citation>
    <scope>NUCLEOTIDE SEQUENCE [LARGE SCALE GENOMIC DNA]</scope>
    <source>
        <strain evidence="16 19">NBRC 102219</strain>
    </source>
</reference>
<evidence type="ECO:0000256" key="7">
    <source>
        <dbReference type="ARBA" id="ARBA00022840"/>
    </source>
</evidence>
<dbReference type="Gene3D" id="3.40.50.11140">
    <property type="match status" value="1"/>
</dbReference>
<dbReference type="InterPro" id="IPR005118">
    <property type="entry name" value="TRCF_C"/>
</dbReference>
<dbReference type="SUPFAM" id="SSF52540">
    <property type="entry name" value="P-loop containing nucleoside triphosphate hydrolases"/>
    <property type="match status" value="4"/>
</dbReference>
<dbReference type="InterPro" id="IPR041471">
    <property type="entry name" value="UvrB_inter"/>
</dbReference>
<comment type="function">
    <text evidence="13">Couples transcription and DNA repair by recognizing RNA polymerase (RNAP) stalled at DNA lesions. Mediates ATP-dependent release of RNAP and its truncated transcript from the DNA, and recruitment of nucleotide excision repair machinery to the damaged site.</text>
</comment>
<evidence type="ECO:0000256" key="9">
    <source>
        <dbReference type="ARBA" id="ARBA00023204"/>
    </source>
</evidence>
<keyword evidence="2 13" id="KW-0963">Cytoplasm</keyword>
<evidence type="ECO:0000259" key="14">
    <source>
        <dbReference type="PROSITE" id="PS51192"/>
    </source>
</evidence>
<dbReference type="EMBL" id="BJXU01000167">
    <property type="protein sequence ID" value="GEN25818.1"/>
    <property type="molecule type" value="Genomic_DNA"/>
</dbReference>
<dbReference type="AlphaFoldDB" id="A0A1M7MZT8"/>
<dbReference type="EC" id="3.6.4.-" evidence="13"/>
<dbReference type="InterPro" id="IPR047112">
    <property type="entry name" value="RecG/Mfd"/>
</dbReference>
<name>A0A1M7MZT8_9GAMM</name>
<dbReference type="PANTHER" id="PTHR47964">
    <property type="entry name" value="ATP-DEPENDENT DNA HELICASE HOMOLOG RECG, CHLOROPLASTIC"/>
    <property type="match status" value="1"/>
</dbReference>
<evidence type="ECO:0000256" key="4">
    <source>
        <dbReference type="ARBA" id="ARBA00022763"/>
    </source>
</evidence>
<evidence type="ECO:0000256" key="5">
    <source>
        <dbReference type="ARBA" id="ARBA00022801"/>
    </source>
</evidence>
<dbReference type="InterPro" id="IPR011545">
    <property type="entry name" value="DEAD/DEAH_box_helicase_dom"/>
</dbReference>
<dbReference type="GO" id="GO:0000716">
    <property type="term" value="P:transcription-coupled nucleotide-excision repair, DNA damage recognition"/>
    <property type="evidence" value="ECO:0007669"/>
    <property type="project" value="UniProtKB-UniRule"/>
</dbReference>
<dbReference type="Gene3D" id="3.90.1150.50">
    <property type="entry name" value="Transcription-repair-coupling factor, D7 domain"/>
    <property type="match status" value="1"/>
</dbReference>
<gene>
    <name evidence="13 16" type="primary">mfd</name>
    <name evidence="16" type="ORF">HCU01_37670</name>
    <name evidence="17" type="ORF">SAMN05660971_04414</name>
</gene>
<dbReference type="EMBL" id="FRCA01000022">
    <property type="protein sequence ID" value="SHM96708.1"/>
    <property type="molecule type" value="Genomic_DNA"/>
</dbReference>
<keyword evidence="3 13" id="KW-0547">Nucleotide-binding</keyword>
<dbReference type="Pfam" id="PF00271">
    <property type="entry name" value="Helicase_C"/>
    <property type="match status" value="1"/>
</dbReference>
<sequence>MLERNSQKLTWAAYGLRLTAYGLRLTAYGLSLCPLSTDFDSIRMTTFSLLDPPRPRGIRDTLFWKEPPGAATALALSRLATDAPLLVVTADTTEALRLENELRFLAEVPVLPFPDWETLPYDSFSPHQDIISARLRTLRHLQDGVHGIVLVPINTLMQRLSPVEYIAGRVLTLETGDRLDREGFREKLSRAGYRAVETVYEPGEYALRGALIDLFPMGSEAPLRIDLFDDEIDSLRLFDPDNQRSAGKIERIELLPAHEYSLSRSAIACFREGFETLFDVDPRQCPLYVDALKGIPAPGLEQYLPLFFEQTASLFDHLAEGTRIALLPGVREAAEHHWQSIESRYENLGVDPTRPLLPPHRAFIPEAELFGLIKHHPRVELTRVSDHPHAIEPLAAAAPQVAINARANQPLAALASWLEGHSEQRVLFVAESRGRREAMEETLAPVAANLTVVASFQEFLDSQAGMAITEGELSSGTQLTDAGIALITETELIGEVVRQTRRQGKATDDNEMAIRHLSELKPGAPVVHQAHGVGRYRGLETLEAGGQAAEFVCLEYAEGAKLYVPVDSLQLISRYAGADDDLAPLHRLGSEQWDKARRKAAEKIRDTAAELLDIYARREAREGFACQPPDEEYARFVANFPFEETADQRVTIQAVINDMTAPRPMDRVVCGDVGFGKTEVAMRAAFLAVQSGRQVVVLVPTTLLARQHYENFRDRFADTAVDIELLSRFTNGSGQTASNQRISEGKTDIIIGTHKLLSRQLKFPRLGLVIIDEEHRFGVAQKERLKGLRSEVDVLTLTATPIPRTLNMAMSGIRDLSIIATPPARRLSVKTFVQQREEAVIKEAILREILRGGQVYYLHNEVKTIEAAAEKLRELVPDARVAVAHGQLPERSLERVMSDFYHKRFNVLVCSTIIETGIDVPTANTIIIERADKFGLAQLHQLRGRVGRSHHQAYAYLLAPPPRAMTRDALKRLEAIGQAEDLGAGFTLASHDMEIRGAGELLGDEQSGQMEAIGYTLYMQMLDRAVKAIREGRTPNIEAPLEQGVEVSLNLPALIPDDYLHDVQQRLVMYKRIANTQSDTELKELRVEMIDRFGLLPGPVKTLLRQTRLRHRAERLGVTRLEAGPERGRIIFGRHTAVDPLMLVEMIQQDPQTYRLEGADTLRFQAPMENEEARFQAVEQLLDSLNRKAQAA</sequence>
<keyword evidence="19" id="KW-1185">Reference proteome</keyword>
<feature type="domain" description="Helicase C-terminal" evidence="15">
    <location>
        <begin position="832"/>
        <end position="996"/>
    </location>
</feature>
<evidence type="ECO:0000256" key="3">
    <source>
        <dbReference type="ARBA" id="ARBA00022741"/>
    </source>
</evidence>
<dbReference type="InterPro" id="IPR014001">
    <property type="entry name" value="Helicase_ATP-bd"/>
</dbReference>
<keyword evidence="7 13" id="KW-0067">ATP-binding</keyword>
<dbReference type="GO" id="GO:0016787">
    <property type="term" value="F:hydrolase activity"/>
    <property type="evidence" value="ECO:0007669"/>
    <property type="project" value="UniProtKB-KW"/>
</dbReference>
<dbReference type="Gene3D" id="3.40.50.300">
    <property type="entry name" value="P-loop containing nucleotide triphosphate hydrolases"/>
    <property type="match status" value="2"/>
</dbReference>
<keyword evidence="8 13" id="KW-0238">DNA-binding</keyword>
<dbReference type="FunFam" id="3.40.50.300:FF:000546">
    <property type="entry name" value="Transcription-repair-coupling factor"/>
    <property type="match status" value="1"/>
</dbReference>
<evidence type="ECO:0000256" key="10">
    <source>
        <dbReference type="ARBA" id="ARBA00061104"/>
    </source>
</evidence>
<dbReference type="Pfam" id="PF17757">
    <property type="entry name" value="UvrB_inter"/>
    <property type="match status" value="1"/>
</dbReference>
<dbReference type="InterPro" id="IPR037235">
    <property type="entry name" value="TRCF-like_C_D7"/>
</dbReference>
<dbReference type="Gene3D" id="2.40.10.170">
    <property type="match status" value="1"/>
</dbReference>
<dbReference type="Proteomes" id="UP000321726">
    <property type="component" value="Unassembled WGS sequence"/>
</dbReference>
<dbReference type="SMART" id="SM01058">
    <property type="entry name" value="CarD_TRCF"/>
    <property type="match status" value="1"/>
</dbReference>
<dbReference type="GO" id="GO:0005524">
    <property type="term" value="F:ATP binding"/>
    <property type="evidence" value="ECO:0007669"/>
    <property type="project" value="UniProtKB-UniRule"/>
</dbReference>
<dbReference type="Gene3D" id="3.40.50.11180">
    <property type="match status" value="1"/>
</dbReference>
<evidence type="ECO:0000256" key="11">
    <source>
        <dbReference type="ARBA" id="ARBA00061399"/>
    </source>
</evidence>
<dbReference type="InterPro" id="IPR003711">
    <property type="entry name" value="CarD-like/TRCF_RID"/>
</dbReference>
<dbReference type="InterPro" id="IPR004576">
    <property type="entry name" value="Mfd"/>
</dbReference>
<evidence type="ECO:0000256" key="6">
    <source>
        <dbReference type="ARBA" id="ARBA00022806"/>
    </source>
</evidence>
<comment type="similarity">
    <text evidence="10 13">In the N-terminal section; belongs to the UvrB family.</text>
</comment>
<dbReference type="CDD" id="cd17991">
    <property type="entry name" value="DEXHc_TRCF"/>
    <property type="match status" value="1"/>
</dbReference>
<keyword evidence="9 13" id="KW-0234">DNA repair</keyword>
<dbReference type="Proteomes" id="UP000184123">
    <property type="component" value="Unassembled WGS sequence"/>
</dbReference>
<dbReference type="SUPFAM" id="SSF143517">
    <property type="entry name" value="TRCF domain-like"/>
    <property type="match status" value="1"/>
</dbReference>
<comment type="subcellular location">
    <subcellularLocation>
        <location evidence="1 13">Cytoplasm</location>
    </subcellularLocation>
</comment>
<dbReference type="InterPro" id="IPR001650">
    <property type="entry name" value="Helicase_C-like"/>
</dbReference>
<dbReference type="GO" id="GO:0006355">
    <property type="term" value="P:regulation of DNA-templated transcription"/>
    <property type="evidence" value="ECO:0007669"/>
    <property type="project" value="UniProtKB-UniRule"/>
</dbReference>
<evidence type="ECO:0000256" key="1">
    <source>
        <dbReference type="ARBA" id="ARBA00004496"/>
    </source>
</evidence>
<evidence type="ECO:0000256" key="12">
    <source>
        <dbReference type="ARBA" id="ARBA00070128"/>
    </source>
</evidence>
<reference evidence="17 18" key="1">
    <citation type="submission" date="2016-11" db="EMBL/GenBank/DDBJ databases">
        <authorList>
            <person name="Jaros S."/>
            <person name="Januszkiewicz K."/>
            <person name="Wedrychowicz H."/>
        </authorList>
    </citation>
    <scope>NUCLEOTIDE SEQUENCE [LARGE SCALE GENOMIC DNA]</scope>
    <source>
        <strain evidence="17 18">DSM 4740</strain>
    </source>
</reference>
<dbReference type="InterPro" id="IPR027417">
    <property type="entry name" value="P-loop_NTPase"/>
</dbReference>
<dbReference type="Pfam" id="PF03461">
    <property type="entry name" value="TRCF"/>
    <property type="match status" value="1"/>
</dbReference>
<protein>
    <recommendedName>
        <fullName evidence="12 13">Transcription-repair-coupling factor</fullName>
        <shortName evidence="13">TRCF</shortName>
        <ecNumber evidence="13">3.6.4.-</ecNumber>
    </recommendedName>
</protein>
<evidence type="ECO:0000313" key="18">
    <source>
        <dbReference type="Proteomes" id="UP000184123"/>
    </source>
</evidence>
<keyword evidence="5 13" id="KW-0378">Hydrolase</keyword>
<keyword evidence="6" id="KW-0347">Helicase</keyword>
<dbReference type="GO" id="GO:0005737">
    <property type="term" value="C:cytoplasm"/>
    <property type="evidence" value="ECO:0007669"/>
    <property type="project" value="UniProtKB-SubCell"/>
</dbReference>
<dbReference type="Gene3D" id="3.30.2060.10">
    <property type="entry name" value="Penicillin-binding protein 1b domain"/>
    <property type="match status" value="1"/>
</dbReference>
<dbReference type="SUPFAM" id="SSF141259">
    <property type="entry name" value="CarD-like"/>
    <property type="match status" value="1"/>
</dbReference>
<evidence type="ECO:0000313" key="19">
    <source>
        <dbReference type="Proteomes" id="UP000321726"/>
    </source>
</evidence>
<dbReference type="GO" id="GO:0003678">
    <property type="term" value="F:DNA helicase activity"/>
    <property type="evidence" value="ECO:0007669"/>
    <property type="project" value="TreeGrafter"/>
</dbReference>
<dbReference type="InterPro" id="IPR036101">
    <property type="entry name" value="CarD-like/TRCF_RID_sf"/>
</dbReference>
<dbReference type="Pfam" id="PF00270">
    <property type="entry name" value="DEAD"/>
    <property type="match status" value="1"/>
</dbReference>
<dbReference type="PROSITE" id="PS51192">
    <property type="entry name" value="HELICASE_ATP_BIND_1"/>
    <property type="match status" value="1"/>
</dbReference>
<evidence type="ECO:0000259" key="15">
    <source>
        <dbReference type="PROSITE" id="PS51194"/>
    </source>
</evidence>
<dbReference type="NCBIfam" id="NF007966">
    <property type="entry name" value="PRK10689.1"/>
    <property type="match status" value="1"/>
</dbReference>
<feature type="domain" description="Helicase ATP-binding" evidence="14">
    <location>
        <begin position="658"/>
        <end position="819"/>
    </location>
</feature>
<dbReference type="GO" id="GO:0003684">
    <property type="term" value="F:damaged DNA binding"/>
    <property type="evidence" value="ECO:0007669"/>
    <property type="project" value="InterPro"/>
</dbReference>